<evidence type="ECO:0000256" key="1">
    <source>
        <dbReference type="ARBA" id="ARBA00004123"/>
    </source>
</evidence>
<dbReference type="Proteomes" id="UP001231518">
    <property type="component" value="Chromosome 6"/>
</dbReference>
<keyword evidence="3" id="KW-0862">Zinc</keyword>
<dbReference type="SUPFAM" id="SSF54695">
    <property type="entry name" value="POZ domain"/>
    <property type="match status" value="1"/>
</dbReference>
<dbReference type="PANTHER" id="PTHR23110:SF99">
    <property type="entry name" value="BROAD-COMPLEX CORE PROTEIN ISOFORM 6"/>
    <property type="match status" value="1"/>
</dbReference>
<dbReference type="GO" id="GO:0048513">
    <property type="term" value="P:animal organ development"/>
    <property type="evidence" value="ECO:0007669"/>
    <property type="project" value="UniProtKB-ARBA"/>
</dbReference>
<dbReference type="GO" id="GO:0008270">
    <property type="term" value="F:zinc ion binding"/>
    <property type="evidence" value="ECO:0007669"/>
    <property type="project" value="UniProtKB-KW"/>
</dbReference>
<evidence type="ECO:0000256" key="3">
    <source>
        <dbReference type="PROSITE-ProRule" id="PRU00042"/>
    </source>
</evidence>
<dbReference type="SMART" id="SM00355">
    <property type="entry name" value="ZnF_C2H2"/>
    <property type="match status" value="2"/>
</dbReference>
<dbReference type="PROSITE" id="PS50097">
    <property type="entry name" value="BTB"/>
    <property type="match status" value="1"/>
</dbReference>
<keyword evidence="8" id="KW-1185">Reference proteome</keyword>
<dbReference type="InterPro" id="IPR011333">
    <property type="entry name" value="SKP1/BTB/POZ_sf"/>
</dbReference>
<proteinExistence type="predicted"/>
<dbReference type="Pfam" id="PF00651">
    <property type="entry name" value="BTB"/>
    <property type="match status" value="1"/>
</dbReference>
<evidence type="ECO:0000259" key="6">
    <source>
        <dbReference type="PROSITE" id="PS50157"/>
    </source>
</evidence>
<evidence type="ECO:0000259" key="5">
    <source>
        <dbReference type="PROSITE" id="PS50097"/>
    </source>
</evidence>
<dbReference type="PROSITE" id="PS50157">
    <property type="entry name" value="ZINC_FINGER_C2H2_2"/>
    <property type="match status" value="2"/>
</dbReference>
<keyword evidence="3" id="KW-0479">Metal-binding</keyword>
<feature type="domain" description="C2H2-type" evidence="6">
    <location>
        <begin position="483"/>
        <end position="510"/>
    </location>
</feature>
<keyword evidence="2" id="KW-0539">Nucleus</keyword>
<dbReference type="InterPro" id="IPR051095">
    <property type="entry name" value="Dros_DevTransReg"/>
</dbReference>
<gene>
    <name evidence="7" type="ORF">PYW07_015346</name>
</gene>
<organism evidence="7 8">
    <name type="scientific">Mythimna separata</name>
    <name type="common">Oriental armyworm</name>
    <name type="synonym">Pseudaletia separata</name>
    <dbReference type="NCBI Taxonomy" id="271217"/>
    <lineage>
        <taxon>Eukaryota</taxon>
        <taxon>Metazoa</taxon>
        <taxon>Ecdysozoa</taxon>
        <taxon>Arthropoda</taxon>
        <taxon>Hexapoda</taxon>
        <taxon>Insecta</taxon>
        <taxon>Pterygota</taxon>
        <taxon>Neoptera</taxon>
        <taxon>Endopterygota</taxon>
        <taxon>Lepidoptera</taxon>
        <taxon>Glossata</taxon>
        <taxon>Ditrysia</taxon>
        <taxon>Noctuoidea</taxon>
        <taxon>Noctuidae</taxon>
        <taxon>Noctuinae</taxon>
        <taxon>Hadenini</taxon>
        <taxon>Mythimna</taxon>
    </lineage>
</organism>
<evidence type="ECO:0000313" key="8">
    <source>
        <dbReference type="Proteomes" id="UP001231518"/>
    </source>
</evidence>
<dbReference type="InterPro" id="IPR000210">
    <property type="entry name" value="BTB/POZ_dom"/>
</dbReference>
<evidence type="ECO:0000313" key="7">
    <source>
        <dbReference type="EMBL" id="KAJ8732747.1"/>
    </source>
</evidence>
<dbReference type="GO" id="GO:0003006">
    <property type="term" value="P:developmental process involved in reproduction"/>
    <property type="evidence" value="ECO:0007669"/>
    <property type="project" value="UniProtKB-ARBA"/>
</dbReference>
<comment type="caution">
    <text evidence="7">The sequence shown here is derived from an EMBL/GenBank/DDBJ whole genome shotgun (WGS) entry which is preliminary data.</text>
</comment>
<dbReference type="AlphaFoldDB" id="A0AAD7YZU8"/>
<dbReference type="SMART" id="SM00225">
    <property type="entry name" value="BTB"/>
    <property type="match status" value="1"/>
</dbReference>
<dbReference type="PROSITE" id="PS00028">
    <property type="entry name" value="ZINC_FINGER_C2H2_1"/>
    <property type="match status" value="2"/>
</dbReference>
<dbReference type="CDD" id="cd18315">
    <property type="entry name" value="BTB_POZ_BAB-like"/>
    <property type="match status" value="1"/>
</dbReference>
<name>A0AAD7YZU8_MYTSE</name>
<dbReference type="InterPro" id="IPR013087">
    <property type="entry name" value="Znf_C2H2_type"/>
</dbReference>
<feature type="region of interest" description="Disordered" evidence="4">
    <location>
        <begin position="254"/>
        <end position="273"/>
    </location>
</feature>
<keyword evidence="3" id="KW-0863">Zinc-finger</keyword>
<dbReference type="Gene3D" id="3.30.710.10">
    <property type="entry name" value="Potassium Channel Kv1.1, Chain A"/>
    <property type="match status" value="1"/>
</dbReference>
<dbReference type="PANTHER" id="PTHR23110">
    <property type="entry name" value="BTB DOMAIN TRANSCRIPTION FACTOR"/>
    <property type="match status" value="1"/>
</dbReference>
<protein>
    <submittedName>
        <fullName evidence="7">Uncharacterized protein</fullName>
    </submittedName>
</protein>
<feature type="domain" description="C2H2-type" evidence="6">
    <location>
        <begin position="453"/>
        <end position="481"/>
    </location>
</feature>
<dbReference type="Gene3D" id="3.30.160.60">
    <property type="entry name" value="Classic Zinc Finger"/>
    <property type="match status" value="1"/>
</dbReference>
<feature type="region of interest" description="Disordered" evidence="4">
    <location>
        <begin position="283"/>
        <end position="305"/>
    </location>
</feature>
<feature type="domain" description="BTB" evidence="5">
    <location>
        <begin position="63"/>
        <end position="128"/>
    </location>
</feature>
<sequence>MSPECGGTNVAWCTNIDVVVVRSITDNSTETIGMADQFCLRWNNFQSNIVSALDSLKCSEDLVDVTLTCEGRNIKAHKVILSACSPYFRNVFKENPCQHPVIILKDVSADDIVSLLSYMYQGEVFIEESKLSSFLHTAALLQVKGLTGVTQQKENFSSPNTSNKLYTQLTISSKPLFGAAHKEAKLPALKKRRSSTSDKPNDVTIGEAPKKSKLLESCDIYSRSNLSQTTKLDNPVFLPENNIDKKCEGKSETATITANGKSSATSQVNSQGDNIPITIKTERIDDNNSPPLSITANSENEDSLPDYENSMLARSLLSGINPSKSEASANNSTLKKVSNVMVDVHCSTRSKDINTDTVTFTNAPSKSPIKTILTEELHLKPEKQSPKSDVEYEPEVLLSEQQDATDSDGTYNQDQSQALLMLAGMSTVPVLGAGASTSQGLAHQQSNHAAICGDCPHCGMKYSNQSALKYHVRLMHSDLTNRLCCYLCPRSFTMRETFKEHMWTSHGQRN</sequence>
<dbReference type="GO" id="GO:0048468">
    <property type="term" value="P:cell development"/>
    <property type="evidence" value="ECO:0007669"/>
    <property type="project" value="UniProtKB-ARBA"/>
</dbReference>
<feature type="compositionally biased region" description="Polar residues" evidence="4">
    <location>
        <begin position="287"/>
        <end position="298"/>
    </location>
</feature>
<reference evidence="7" key="1">
    <citation type="submission" date="2023-03" db="EMBL/GenBank/DDBJ databases">
        <title>Chromosome-level genomes of two armyworms, Mythimna separata and Mythimna loreyi, provide insights into the biosynthesis and reception of sex pheromones.</title>
        <authorList>
            <person name="Zhao H."/>
        </authorList>
    </citation>
    <scope>NUCLEOTIDE SEQUENCE</scope>
    <source>
        <strain evidence="7">BeijingLab</strain>
        <tissue evidence="7">Pupa</tissue>
    </source>
</reference>
<evidence type="ECO:0000256" key="2">
    <source>
        <dbReference type="ARBA" id="ARBA00023242"/>
    </source>
</evidence>
<dbReference type="GO" id="GO:0005634">
    <property type="term" value="C:nucleus"/>
    <property type="evidence" value="ECO:0007669"/>
    <property type="project" value="UniProtKB-SubCell"/>
</dbReference>
<accession>A0AAD7YZU8</accession>
<dbReference type="EMBL" id="JARGEI010000004">
    <property type="protein sequence ID" value="KAJ8732747.1"/>
    <property type="molecule type" value="Genomic_DNA"/>
</dbReference>
<evidence type="ECO:0000256" key="4">
    <source>
        <dbReference type="SAM" id="MobiDB-lite"/>
    </source>
</evidence>
<dbReference type="GO" id="GO:0006357">
    <property type="term" value="P:regulation of transcription by RNA polymerase II"/>
    <property type="evidence" value="ECO:0007669"/>
    <property type="project" value="TreeGrafter"/>
</dbReference>
<comment type="subcellular location">
    <subcellularLocation>
        <location evidence="1">Nucleus</location>
    </subcellularLocation>
</comment>